<evidence type="ECO:0000256" key="5">
    <source>
        <dbReference type="ARBA" id="ARBA00022575"/>
    </source>
</evidence>
<accession>A0AAI8DJU7</accession>
<dbReference type="PANTHER" id="PTHR42747:SF3">
    <property type="entry name" value="NITRONATE MONOOXYGENASE-RELATED"/>
    <property type="match status" value="1"/>
</dbReference>
<evidence type="ECO:0000313" key="13">
    <source>
        <dbReference type="Proteomes" id="UP000197058"/>
    </source>
</evidence>
<dbReference type="KEGG" id="sscu:CEP64_12270"/>
<dbReference type="GO" id="GO:0018580">
    <property type="term" value="F:nitronate monooxygenase activity"/>
    <property type="evidence" value="ECO:0007669"/>
    <property type="project" value="InterPro"/>
</dbReference>
<evidence type="ECO:0000256" key="2">
    <source>
        <dbReference type="ARBA" id="ARBA00003535"/>
    </source>
</evidence>
<protein>
    <recommendedName>
        <fullName evidence="4">Probable nitronate monooxygenase</fullName>
    </recommendedName>
    <alternativeName>
        <fullName evidence="10">Propionate 3-nitronate monooxygenase</fullName>
    </alternativeName>
</protein>
<evidence type="ECO:0000313" key="12">
    <source>
        <dbReference type="EMBL" id="ASE35332.1"/>
    </source>
</evidence>
<keyword evidence="6" id="KW-0285">Flavoprotein</keyword>
<dbReference type="Proteomes" id="UP000197058">
    <property type="component" value="Chromosome"/>
</dbReference>
<keyword evidence="9" id="KW-0503">Monooxygenase</keyword>
<comment type="catalytic activity">
    <reaction evidence="11">
        <text>3 propionate 3-nitronate + 3 O2 + H2O = 3 3-oxopropanoate + 2 nitrate + nitrite + H2O2 + 3 H(+)</text>
        <dbReference type="Rhea" id="RHEA:57332"/>
        <dbReference type="ChEBI" id="CHEBI:15377"/>
        <dbReference type="ChEBI" id="CHEBI:15378"/>
        <dbReference type="ChEBI" id="CHEBI:15379"/>
        <dbReference type="ChEBI" id="CHEBI:16240"/>
        <dbReference type="ChEBI" id="CHEBI:16301"/>
        <dbReference type="ChEBI" id="CHEBI:17632"/>
        <dbReference type="ChEBI" id="CHEBI:33190"/>
        <dbReference type="ChEBI" id="CHEBI:136067"/>
    </reaction>
</comment>
<evidence type="ECO:0000256" key="9">
    <source>
        <dbReference type="ARBA" id="ARBA00023033"/>
    </source>
</evidence>
<sequence>MESKILITELDKPIFLAGMAGGITTPDLVASVCNEGGFGQIGAGYMTPDALAKDIDQIRQMTTEPFGVNLFVPEYPAIDQEKVDFMNKILHPITEKLNSKQIQDVSIDVNFDDMLNVIIDKYVEYVSFTFGKPSERLVRKLHGHHINVIGTATDVNEAQALESIGIDAIVIQGSEAGGHRGSFEQSLPENRLTTEQLFNQTYPLINVPLIVAGGITTPELAKNYIQKGASAVQLGTAFLTTHESGAPEVHKEGILKAHPDDIILTNTFSGRYANGIINPFIQYMEQFKDDICPYPIQNILTQPLRGQSKKLKNKDYMNLWCGTNPEGAKDESVRALMDRYHKAIKS</sequence>
<comment type="function">
    <text evidence="2">Nitronate monooxygenase that uses molecular oxygen to catalyze the oxidative denitrification of alkyl nitronates. Acts on propionate 3-nitronate (P3N), the presumed physiological substrate. Probably functions in the detoxification of P3N, a metabolic poison produced by plants and fungi as a defense mechanism.</text>
</comment>
<keyword evidence="8" id="KW-0560">Oxidoreductase</keyword>
<name>A0AAI8DJU7_MAMSC</name>
<evidence type="ECO:0000256" key="7">
    <source>
        <dbReference type="ARBA" id="ARBA00022643"/>
    </source>
</evidence>
<proteinExistence type="inferred from homology"/>
<evidence type="ECO:0000256" key="1">
    <source>
        <dbReference type="ARBA" id="ARBA00001917"/>
    </source>
</evidence>
<dbReference type="CDD" id="cd04730">
    <property type="entry name" value="NPD_like"/>
    <property type="match status" value="1"/>
</dbReference>
<comment type="similarity">
    <text evidence="3">Belongs to the nitronate monooxygenase family. NMO class I subfamily.</text>
</comment>
<dbReference type="Pfam" id="PF03060">
    <property type="entry name" value="NMO"/>
    <property type="match status" value="1"/>
</dbReference>
<evidence type="ECO:0000256" key="4">
    <source>
        <dbReference type="ARBA" id="ARBA00013457"/>
    </source>
</evidence>
<dbReference type="GO" id="GO:0009636">
    <property type="term" value="P:response to toxic substance"/>
    <property type="evidence" value="ECO:0007669"/>
    <property type="project" value="UniProtKB-KW"/>
</dbReference>
<dbReference type="SUPFAM" id="SSF51412">
    <property type="entry name" value="Inosine monophosphate dehydrogenase (IMPDH)"/>
    <property type="match status" value="1"/>
</dbReference>
<dbReference type="PANTHER" id="PTHR42747">
    <property type="entry name" value="NITRONATE MONOOXYGENASE-RELATED"/>
    <property type="match status" value="1"/>
</dbReference>
<keyword evidence="7" id="KW-0288">FMN</keyword>
<evidence type="ECO:0000256" key="10">
    <source>
        <dbReference type="ARBA" id="ARBA00031155"/>
    </source>
</evidence>
<dbReference type="InterPro" id="IPR004136">
    <property type="entry name" value="NMO"/>
</dbReference>
<keyword evidence="5" id="KW-0216">Detoxification</keyword>
<evidence type="ECO:0000256" key="8">
    <source>
        <dbReference type="ARBA" id="ARBA00023002"/>
    </source>
</evidence>
<evidence type="ECO:0000256" key="11">
    <source>
        <dbReference type="ARBA" id="ARBA00049401"/>
    </source>
</evidence>
<dbReference type="AlphaFoldDB" id="A0AAI8DJU7"/>
<gene>
    <name evidence="12" type="ORF">CEP64_12270</name>
</gene>
<dbReference type="Gene3D" id="3.20.20.70">
    <property type="entry name" value="Aldolase class I"/>
    <property type="match status" value="1"/>
</dbReference>
<organism evidence="12 13">
    <name type="scientific">Mammaliicoccus sciuri</name>
    <name type="common">Staphylococcus sciuri</name>
    <dbReference type="NCBI Taxonomy" id="1296"/>
    <lineage>
        <taxon>Bacteria</taxon>
        <taxon>Bacillati</taxon>
        <taxon>Bacillota</taxon>
        <taxon>Bacilli</taxon>
        <taxon>Bacillales</taxon>
        <taxon>Staphylococcaceae</taxon>
        <taxon>Mammaliicoccus</taxon>
    </lineage>
</organism>
<dbReference type="EMBL" id="CP022046">
    <property type="protein sequence ID" value="ASE35332.1"/>
    <property type="molecule type" value="Genomic_DNA"/>
</dbReference>
<evidence type="ECO:0000256" key="6">
    <source>
        <dbReference type="ARBA" id="ARBA00022630"/>
    </source>
</evidence>
<dbReference type="RefSeq" id="WP_078354866.1">
    <property type="nucleotide sequence ID" value="NZ_CP022046.2"/>
</dbReference>
<comment type="cofactor">
    <cofactor evidence="1">
        <name>FMN</name>
        <dbReference type="ChEBI" id="CHEBI:58210"/>
    </cofactor>
</comment>
<evidence type="ECO:0000256" key="3">
    <source>
        <dbReference type="ARBA" id="ARBA00009881"/>
    </source>
</evidence>
<reference evidence="13" key="1">
    <citation type="submission" date="2017-06" db="EMBL/GenBank/DDBJ databases">
        <title>FDA dAtabase for Regulatory Grade micrObial Sequences (FDA-ARGOS): Supporting development and validation of Infectious Disease Dx tests.</title>
        <authorList>
            <person name="Goldberg B."/>
            <person name="Campos J."/>
            <person name="Tallon L."/>
            <person name="Sadzewicz L."/>
            <person name="Sengamalay N."/>
            <person name="Ott S."/>
            <person name="Godinez A."/>
            <person name="Nagaraj S."/>
            <person name="Vavikolanu K."/>
            <person name="Nadendla S."/>
            <person name="George J."/>
            <person name="Geyer C."/>
            <person name="Sichtig H."/>
        </authorList>
    </citation>
    <scope>NUCLEOTIDE SEQUENCE [LARGE SCALE GENOMIC DNA]</scope>
    <source>
        <strain evidence="13">FDAARGOS_285</strain>
    </source>
</reference>
<dbReference type="InterPro" id="IPR013785">
    <property type="entry name" value="Aldolase_TIM"/>
</dbReference>